<dbReference type="KEGG" id="act:ACLA_015310"/>
<proteinExistence type="inferred from homology"/>
<dbReference type="EC" id="5.4.99.25" evidence="3"/>
<dbReference type="GeneID" id="4706820"/>
<dbReference type="SMR" id="A1CBH5"/>
<feature type="compositionally biased region" description="Low complexity" evidence="6">
    <location>
        <begin position="270"/>
        <end position="287"/>
    </location>
</feature>
<evidence type="ECO:0000256" key="1">
    <source>
        <dbReference type="ARBA" id="ARBA00001166"/>
    </source>
</evidence>
<dbReference type="InterPro" id="IPR014780">
    <property type="entry name" value="tRNA_psdUridine_synth_TruB"/>
</dbReference>
<keyword evidence="5" id="KW-0413">Isomerase</keyword>
<dbReference type="STRING" id="344612.A1CBH5"/>
<keyword evidence="9" id="KW-1185">Reference proteome</keyword>
<dbReference type="RefSeq" id="XP_001274519.1">
    <property type="nucleotide sequence ID" value="XM_001274518.1"/>
</dbReference>
<dbReference type="InterPro" id="IPR020103">
    <property type="entry name" value="PsdUridine_synth_cat_dom_sf"/>
</dbReference>
<sequence length="412" mass="45495">MSGEKIYEGVFVAVHKPQGVTSAGVIRTLQNHFNSSKLFQPWLETERARRNRESSYQRNRRRSKQLDVKIGHGGTLDPLATGVLVMGVGKGTKFLNDFLGCTKTYETVVVFGAETDTYDKLGKIVRRGPYEHITREAVEKALEQFRGKIMQRPPIYSALKVKGKKLYEYAREGKEPPIEIQSRPVEVIDLRVLEWYEPGTHEYKWPEEEAAGEEKEAAERLLAKDGTLPIAPSAENKSIPMKSEEQEPAATATKRKTPPPEENSKEEDTSASAAAAADADAEPAPSAKKQKLTAEGDAAQAQVEPSVKAETSEPTTSPAKPTEPSPQPPAVKITMTVSSGFYVRSLAHDLGKALGSCGLMSSLIRTRQADFELGPDKALEYKDLEAGEDVWGPKVLRFLDDWEKKRAEANTE</sequence>
<gene>
    <name evidence="8" type="ORF">ACLA_015310</name>
</gene>
<evidence type="ECO:0000256" key="2">
    <source>
        <dbReference type="ARBA" id="ARBA00008999"/>
    </source>
</evidence>
<evidence type="ECO:0000313" key="8">
    <source>
        <dbReference type="EMBL" id="EAW13093.1"/>
    </source>
</evidence>
<name>A1CBH5_ASPCL</name>
<organism evidence="8 9">
    <name type="scientific">Aspergillus clavatus (strain ATCC 1007 / CBS 513.65 / DSM 816 / NCTC 3887 / NRRL 1 / QM 1276 / 107)</name>
    <dbReference type="NCBI Taxonomy" id="344612"/>
    <lineage>
        <taxon>Eukaryota</taxon>
        <taxon>Fungi</taxon>
        <taxon>Dikarya</taxon>
        <taxon>Ascomycota</taxon>
        <taxon>Pezizomycotina</taxon>
        <taxon>Eurotiomycetes</taxon>
        <taxon>Eurotiomycetidae</taxon>
        <taxon>Eurotiales</taxon>
        <taxon>Aspergillaceae</taxon>
        <taxon>Aspergillus</taxon>
        <taxon>Aspergillus subgen. Fumigati</taxon>
    </lineage>
</organism>
<dbReference type="eggNOG" id="KOG2529">
    <property type="taxonomic scope" value="Eukaryota"/>
</dbReference>
<dbReference type="VEuPathDB" id="FungiDB:ACLA_015310"/>
<dbReference type="PANTHER" id="PTHR13767:SF2">
    <property type="entry name" value="PSEUDOURIDYLATE SYNTHASE TRUB1"/>
    <property type="match status" value="1"/>
</dbReference>
<evidence type="ECO:0000256" key="4">
    <source>
        <dbReference type="ARBA" id="ARBA00022694"/>
    </source>
</evidence>
<dbReference type="Pfam" id="PF01509">
    <property type="entry name" value="TruB_N"/>
    <property type="match status" value="1"/>
</dbReference>
<evidence type="ECO:0000313" key="9">
    <source>
        <dbReference type="Proteomes" id="UP000006701"/>
    </source>
</evidence>
<dbReference type="GO" id="GO:0006400">
    <property type="term" value="P:tRNA modification"/>
    <property type="evidence" value="ECO:0007669"/>
    <property type="project" value="TreeGrafter"/>
</dbReference>
<dbReference type="FunFam" id="3.30.2350.10:FF:000014">
    <property type="entry name" value="PUS4p Pseudouridine synthase"/>
    <property type="match status" value="1"/>
</dbReference>
<dbReference type="HOGENOM" id="CLU_032087_4_2_1"/>
<dbReference type="GO" id="GO:0160148">
    <property type="term" value="F:tRNA pseudouridine(55) synthase activity"/>
    <property type="evidence" value="ECO:0007669"/>
    <property type="project" value="UniProtKB-EC"/>
</dbReference>
<evidence type="ECO:0000259" key="7">
    <source>
        <dbReference type="Pfam" id="PF01509"/>
    </source>
</evidence>
<evidence type="ECO:0000256" key="6">
    <source>
        <dbReference type="SAM" id="MobiDB-lite"/>
    </source>
</evidence>
<dbReference type="PANTHER" id="PTHR13767">
    <property type="entry name" value="TRNA-PSEUDOURIDINE SYNTHASE"/>
    <property type="match status" value="1"/>
</dbReference>
<dbReference type="EMBL" id="DS027049">
    <property type="protein sequence ID" value="EAW13093.1"/>
    <property type="molecule type" value="Genomic_DNA"/>
</dbReference>
<accession>A1CBH5</accession>
<comment type="similarity">
    <text evidence="2">Belongs to the pseudouridine synthase TruB family.</text>
</comment>
<dbReference type="OrthoDB" id="9995526at2759"/>
<feature type="domain" description="Pseudouridine synthase II N-terminal" evidence="7">
    <location>
        <begin position="68"/>
        <end position="198"/>
    </location>
</feature>
<dbReference type="OMA" id="FAINKPC"/>
<feature type="region of interest" description="Disordered" evidence="6">
    <location>
        <begin position="224"/>
        <end position="332"/>
    </location>
</feature>
<feature type="compositionally biased region" description="Basic and acidic residues" evidence="6">
    <location>
        <begin position="258"/>
        <end position="268"/>
    </location>
</feature>
<dbReference type="GO" id="GO:0005634">
    <property type="term" value="C:nucleus"/>
    <property type="evidence" value="ECO:0007669"/>
    <property type="project" value="TreeGrafter"/>
</dbReference>
<keyword evidence="4" id="KW-0819">tRNA processing</keyword>
<dbReference type="HAMAP" id="MF_01080">
    <property type="entry name" value="TruB_bact"/>
    <property type="match status" value="1"/>
</dbReference>
<dbReference type="GO" id="GO:1990481">
    <property type="term" value="P:mRNA pseudouridine synthesis"/>
    <property type="evidence" value="ECO:0007669"/>
    <property type="project" value="TreeGrafter"/>
</dbReference>
<evidence type="ECO:0000256" key="3">
    <source>
        <dbReference type="ARBA" id="ARBA00012787"/>
    </source>
</evidence>
<dbReference type="SUPFAM" id="SSF55120">
    <property type="entry name" value="Pseudouridine synthase"/>
    <property type="match status" value="1"/>
</dbReference>
<dbReference type="Proteomes" id="UP000006701">
    <property type="component" value="Unassembled WGS sequence"/>
</dbReference>
<dbReference type="InterPro" id="IPR002501">
    <property type="entry name" value="PsdUridine_synth_N"/>
</dbReference>
<protein>
    <recommendedName>
        <fullName evidence="3">tRNA pseudouridine(55) synthase</fullName>
        <ecNumber evidence="3">5.4.99.25</ecNumber>
    </recommendedName>
</protein>
<dbReference type="AlphaFoldDB" id="A1CBH5"/>
<reference evidence="8 9" key="1">
    <citation type="journal article" date="2008" name="PLoS Genet.">
        <title>Genomic islands in the pathogenic filamentous fungus Aspergillus fumigatus.</title>
        <authorList>
            <person name="Fedorova N.D."/>
            <person name="Khaldi N."/>
            <person name="Joardar V.S."/>
            <person name="Maiti R."/>
            <person name="Amedeo P."/>
            <person name="Anderson M.J."/>
            <person name="Crabtree J."/>
            <person name="Silva J.C."/>
            <person name="Badger J.H."/>
            <person name="Albarraq A."/>
            <person name="Angiuoli S."/>
            <person name="Bussey H."/>
            <person name="Bowyer P."/>
            <person name="Cotty P.J."/>
            <person name="Dyer P.S."/>
            <person name="Egan A."/>
            <person name="Galens K."/>
            <person name="Fraser-Liggett C.M."/>
            <person name="Haas B.J."/>
            <person name="Inman J.M."/>
            <person name="Kent R."/>
            <person name="Lemieux S."/>
            <person name="Malavazi I."/>
            <person name="Orvis J."/>
            <person name="Roemer T."/>
            <person name="Ronning C.M."/>
            <person name="Sundaram J.P."/>
            <person name="Sutton G."/>
            <person name="Turner G."/>
            <person name="Venter J.C."/>
            <person name="White O.R."/>
            <person name="Whitty B.R."/>
            <person name="Youngman P."/>
            <person name="Wolfe K.H."/>
            <person name="Goldman G.H."/>
            <person name="Wortman J.R."/>
            <person name="Jiang B."/>
            <person name="Denning D.W."/>
            <person name="Nierman W.C."/>
        </authorList>
    </citation>
    <scope>NUCLEOTIDE SEQUENCE [LARGE SCALE GENOMIC DNA]</scope>
    <source>
        <strain evidence="9">ATCC 1007 / CBS 513.65 / DSM 816 / NCTC 3887 / NRRL 1</strain>
    </source>
</reference>
<evidence type="ECO:0000256" key="5">
    <source>
        <dbReference type="ARBA" id="ARBA00023235"/>
    </source>
</evidence>
<dbReference type="Gene3D" id="3.30.2350.10">
    <property type="entry name" value="Pseudouridine synthase"/>
    <property type="match status" value="1"/>
</dbReference>
<dbReference type="GO" id="GO:0003723">
    <property type="term" value="F:RNA binding"/>
    <property type="evidence" value="ECO:0007669"/>
    <property type="project" value="InterPro"/>
</dbReference>
<comment type="catalytic activity">
    <reaction evidence="1">
        <text>a uridine in mRNA = a pseudouridine in mRNA</text>
        <dbReference type="Rhea" id="RHEA:56644"/>
        <dbReference type="Rhea" id="RHEA-COMP:14658"/>
        <dbReference type="Rhea" id="RHEA-COMP:14659"/>
        <dbReference type="ChEBI" id="CHEBI:65314"/>
        <dbReference type="ChEBI" id="CHEBI:65315"/>
    </reaction>
</comment>